<evidence type="ECO:0000313" key="4">
    <source>
        <dbReference type="Proteomes" id="UP001146120"/>
    </source>
</evidence>
<dbReference type="SUPFAM" id="SSF103473">
    <property type="entry name" value="MFS general substrate transporter"/>
    <property type="match status" value="1"/>
</dbReference>
<dbReference type="Pfam" id="PF07690">
    <property type="entry name" value="MFS_1"/>
    <property type="match status" value="1"/>
</dbReference>
<keyword evidence="1" id="KW-1133">Transmembrane helix</keyword>
<feature type="transmembrane region" description="Helical" evidence="1">
    <location>
        <begin position="123"/>
        <end position="142"/>
    </location>
</feature>
<feature type="transmembrane region" description="Helical" evidence="1">
    <location>
        <begin position="324"/>
        <end position="343"/>
    </location>
</feature>
<keyword evidence="2" id="KW-0732">Signal</keyword>
<feature type="transmembrane region" description="Helical" evidence="1">
    <location>
        <begin position="412"/>
        <end position="433"/>
    </location>
</feature>
<keyword evidence="1" id="KW-0472">Membrane</keyword>
<evidence type="ECO:0000256" key="1">
    <source>
        <dbReference type="SAM" id="Phobius"/>
    </source>
</evidence>
<feature type="transmembrane region" description="Helical" evidence="1">
    <location>
        <begin position="80"/>
        <end position="103"/>
    </location>
</feature>
<feature type="chain" id="PRO_5043449920" description="Major facilitator superfamily (MFS) profile domain-containing protein" evidence="2">
    <location>
        <begin position="20"/>
        <end position="442"/>
    </location>
</feature>
<dbReference type="InterPro" id="IPR036259">
    <property type="entry name" value="MFS_trans_sf"/>
</dbReference>
<dbReference type="InterPro" id="IPR011701">
    <property type="entry name" value="MFS"/>
</dbReference>
<dbReference type="EMBL" id="DAKRPA010000184">
    <property type="protein sequence ID" value="DAZ95928.1"/>
    <property type="molecule type" value="Genomic_DNA"/>
</dbReference>
<organism evidence="3 4">
    <name type="scientific">Lagenidium giganteum</name>
    <dbReference type="NCBI Taxonomy" id="4803"/>
    <lineage>
        <taxon>Eukaryota</taxon>
        <taxon>Sar</taxon>
        <taxon>Stramenopiles</taxon>
        <taxon>Oomycota</taxon>
        <taxon>Peronosporomycetes</taxon>
        <taxon>Pythiales</taxon>
        <taxon>Pythiaceae</taxon>
    </lineage>
</organism>
<feature type="transmembrane region" description="Helical" evidence="1">
    <location>
        <begin position="55"/>
        <end position="74"/>
    </location>
</feature>
<comment type="caution">
    <text evidence="3">The sequence shown here is derived from an EMBL/GenBank/DDBJ whole genome shotgun (WGS) entry which is preliminary data.</text>
</comment>
<gene>
    <name evidence="3" type="ORF">N0F65_012405</name>
</gene>
<dbReference type="Gene3D" id="1.20.1250.20">
    <property type="entry name" value="MFS general substrate transporter like domains"/>
    <property type="match status" value="2"/>
</dbReference>
<evidence type="ECO:0000313" key="3">
    <source>
        <dbReference type="EMBL" id="DAZ95928.1"/>
    </source>
</evidence>
<name>A0AAV2YQ81_9STRA</name>
<reference evidence="3" key="1">
    <citation type="submission" date="2022-11" db="EMBL/GenBank/DDBJ databases">
        <authorList>
            <person name="Morgan W.R."/>
            <person name="Tartar A."/>
        </authorList>
    </citation>
    <scope>NUCLEOTIDE SEQUENCE</scope>
    <source>
        <strain evidence="3">ARSEF 373</strain>
    </source>
</reference>
<dbReference type="PANTHER" id="PTHR23525:SF1">
    <property type="entry name" value="NODULIN-LIKE DOMAIN-CONTAINING PROTEIN"/>
    <property type="match status" value="1"/>
</dbReference>
<keyword evidence="1" id="KW-0812">Transmembrane</keyword>
<evidence type="ECO:0000256" key="2">
    <source>
        <dbReference type="SAM" id="SignalP"/>
    </source>
</evidence>
<accession>A0AAV2YQ81</accession>
<proteinExistence type="predicted"/>
<feature type="transmembrane region" description="Helical" evidence="1">
    <location>
        <begin position="154"/>
        <end position="173"/>
    </location>
</feature>
<keyword evidence="4" id="KW-1185">Reference proteome</keyword>
<dbReference type="AlphaFoldDB" id="A0AAV2YQ81"/>
<sequence>MRSLLSMHLLSSYMLVLTGTNGPIGVIRAIQGVSEMIFSFPVAHVADKRLRRDTCLRAAGVSGFVCAVVLAYAFHSGQLYTLYAAYAVLGVFLAAFTPPLEALFIDSIPFGQRTAPLLIKNSIMYGAMTSMGPILSIIGFLWFGNTWKLPQLNVMMYVGIFFLAVACIVLFMFRDNHITKATDNTTEEIVPLRTPTMVATELMEVTFDENDARREEAQQATQLFTESTPLIGLQEMENESAKATTLCGWLSEKHVPWLLYLSDVIMYQADGMTVNYLGVFFVKEYGMLPIQLEVTCLFQAATILGFSALARHGALQFGRIETMVAVRAVSIVALVLLCYVRWLPLVLCFFLLRVGMTCSVLPLSRSMLMDYVPKNERATWNAFDSVTRFAFAESAVVGGLIIDHYGSYRLCFLIAAIVAVVGLVVDLLVLPLVRHRRWDSHA</sequence>
<dbReference type="GO" id="GO:0022857">
    <property type="term" value="F:transmembrane transporter activity"/>
    <property type="evidence" value="ECO:0007669"/>
    <property type="project" value="InterPro"/>
</dbReference>
<dbReference type="CDD" id="cd06174">
    <property type="entry name" value="MFS"/>
    <property type="match status" value="1"/>
</dbReference>
<protein>
    <recommendedName>
        <fullName evidence="5">Major facilitator superfamily (MFS) profile domain-containing protein</fullName>
    </recommendedName>
</protein>
<reference evidence="3" key="2">
    <citation type="journal article" date="2023" name="Microbiol Resour">
        <title>Decontamination and Annotation of the Draft Genome Sequence of the Oomycete Lagenidium giganteum ARSEF 373.</title>
        <authorList>
            <person name="Morgan W.R."/>
            <person name="Tartar A."/>
        </authorList>
    </citation>
    <scope>NUCLEOTIDE SEQUENCE</scope>
    <source>
        <strain evidence="3">ARSEF 373</strain>
    </source>
</reference>
<feature type="signal peptide" evidence="2">
    <location>
        <begin position="1"/>
        <end position="19"/>
    </location>
</feature>
<evidence type="ECO:0008006" key="5">
    <source>
        <dbReference type="Google" id="ProtNLM"/>
    </source>
</evidence>
<dbReference type="PANTHER" id="PTHR23525">
    <property type="entry name" value="TRANSPORTER, PUTATIVE-RELATED"/>
    <property type="match status" value="1"/>
</dbReference>
<dbReference type="Proteomes" id="UP001146120">
    <property type="component" value="Unassembled WGS sequence"/>
</dbReference>